<evidence type="ECO:0008006" key="4">
    <source>
        <dbReference type="Google" id="ProtNLM"/>
    </source>
</evidence>
<proteinExistence type="predicted"/>
<reference evidence="2" key="1">
    <citation type="journal article" date="2022" name="Int. J. Mol. Sci.">
        <title>Draft Genome of Tanacetum Coccineum: Genomic Comparison of Closely Related Tanacetum-Family Plants.</title>
        <authorList>
            <person name="Yamashiro T."/>
            <person name="Shiraishi A."/>
            <person name="Nakayama K."/>
            <person name="Satake H."/>
        </authorList>
    </citation>
    <scope>NUCLEOTIDE SEQUENCE</scope>
</reference>
<feature type="region of interest" description="Disordered" evidence="1">
    <location>
        <begin position="254"/>
        <end position="302"/>
    </location>
</feature>
<feature type="compositionally biased region" description="Polar residues" evidence="1">
    <location>
        <begin position="289"/>
        <end position="302"/>
    </location>
</feature>
<protein>
    <recommendedName>
        <fullName evidence="4">Retrotransposon gag domain-containing protein</fullName>
    </recommendedName>
</protein>
<dbReference type="Proteomes" id="UP001151760">
    <property type="component" value="Unassembled WGS sequence"/>
</dbReference>
<comment type="caution">
    <text evidence="2">The sequence shown here is derived from an EMBL/GenBank/DDBJ whole genome shotgun (WGS) entry which is preliminary data.</text>
</comment>
<dbReference type="PANTHER" id="PTHR33223:SF11">
    <property type="entry name" value="ELEMENT PROTEIN, PUTATIVE-RELATED"/>
    <property type="match status" value="1"/>
</dbReference>
<organism evidence="2 3">
    <name type="scientific">Tanacetum coccineum</name>
    <dbReference type="NCBI Taxonomy" id="301880"/>
    <lineage>
        <taxon>Eukaryota</taxon>
        <taxon>Viridiplantae</taxon>
        <taxon>Streptophyta</taxon>
        <taxon>Embryophyta</taxon>
        <taxon>Tracheophyta</taxon>
        <taxon>Spermatophyta</taxon>
        <taxon>Magnoliopsida</taxon>
        <taxon>eudicotyledons</taxon>
        <taxon>Gunneridae</taxon>
        <taxon>Pentapetalae</taxon>
        <taxon>asterids</taxon>
        <taxon>campanulids</taxon>
        <taxon>Asterales</taxon>
        <taxon>Asteraceae</taxon>
        <taxon>Asteroideae</taxon>
        <taxon>Anthemideae</taxon>
        <taxon>Anthemidinae</taxon>
        <taxon>Tanacetum</taxon>
    </lineage>
</organism>
<evidence type="ECO:0000313" key="2">
    <source>
        <dbReference type="EMBL" id="GJT40131.1"/>
    </source>
</evidence>
<sequence>MHSHQNESLAIAGRNLFDDEASSSNNTIAKLPTPPKTLHEHSRLNSSGFENLITFPTEQTRRIVDSRDIWLIQSTCTFQGSKNEDPLCHVKHYLSIVDNIQADGAIRDTSRLRFFYFSLRGKAAEWLDRIPLTQITTWDQLNSPSKQVCLSRGDIYNDPSFLRFYQNVDTSPWGNNKCKEKGEDGSEWIVRSKFEDELANFMLKKKSYAKRIGDMLVQHRKELREQYSQILSAINKSETPEPEAPTFAIITRSGISTQDPPFPASPRPATDNFTEGETEKEGPEGAEPSITQEPSPDHSSFTNLPRHLIYLFYPD</sequence>
<reference evidence="2" key="2">
    <citation type="submission" date="2022-01" db="EMBL/GenBank/DDBJ databases">
        <authorList>
            <person name="Yamashiro T."/>
            <person name="Shiraishi A."/>
            <person name="Satake H."/>
            <person name="Nakayama K."/>
        </authorList>
    </citation>
    <scope>NUCLEOTIDE SEQUENCE</scope>
</reference>
<evidence type="ECO:0000313" key="3">
    <source>
        <dbReference type="Proteomes" id="UP001151760"/>
    </source>
</evidence>
<name>A0ABQ5DLP7_9ASTR</name>
<evidence type="ECO:0000256" key="1">
    <source>
        <dbReference type="SAM" id="MobiDB-lite"/>
    </source>
</evidence>
<dbReference type="EMBL" id="BQNB010015445">
    <property type="protein sequence ID" value="GJT40131.1"/>
    <property type="molecule type" value="Genomic_DNA"/>
</dbReference>
<dbReference type="PANTHER" id="PTHR33223">
    <property type="entry name" value="CCHC-TYPE DOMAIN-CONTAINING PROTEIN"/>
    <property type="match status" value="1"/>
</dbReference>
<keyword evidence="3" id="KW-1185">Reference proteome</keyword>
<gene>
    <name evidence="2" type="ORF">Tco_0939996</name>
</gene>
<accession>A0ABQ5DLP7</accession>